<sequence length="276" mass="30132">MNKQKVTITRLDLPGNLIKNSDFSNGFAEWITDDKGDPANCVISPPGVRLVNQASIKQAATVEAKAKQYTFRISGGSFGTPATASNTLDTLGQVVIREDGAQVNSFNLNPGVSSYTLEHMTQSSTTRLEMEISSGGSTPVTLWGISLFDDFPEADEFIKDTHFQRPYIDWTGGVSDWQYDGVQLAGNGSSVQQLIRRLEIDTAYVITYELLPFINDAGQEEDVSVGSISGDGEFPYTDIYPGIPVAPIRYTAKKNMLALRLSGPRIRFGSISMKKA</sequence>
<dbReference type="RefSeq" id="WP_043186764.1">
    <property type="nucleotide sequence ID" value="NZ_CP009533.1"/>
</dbReference>
<dbReference type="OrthoDB" id="9937658at2"/>
<reference evidence="1 2" key="1">
    <citation type="journal article" date="2015" name="J. Biotechnol.">
        <title>Complete genome sequence of Pseudomonas rhizosphaerae IH5T (=DSM 16299T), a phosphate-solubilizing rhizobacterium for bacterial biofertilizer.</title>
        <authorList>
            <person name="Kwak Y."/>
            <person name="Jung B.K."/>
            <person name="Shin J.H."/>
        </authorList>
    </citation>
    <scope>NUCLEOTIDE SEQUENCE [LARGE SCALE GENOMIC DNA]</scope>
    <source>
        <strain evidence="1">DSM 16299</strain>
    </source>
</reference>
<name>A0A089YQC7_9PSED</name>
<dbReference type="Proteomes" id="UP000029499">
    <property type="component" value="Chromosome"/>
</dbReference>
<dbReference type="KEGG" id="prh:LT40_03910"/>
<keyword evidence="2" id="KW-1185">Reference proteome</keyword>
<gene>
    <name evidence="1" type="ORF">LT40_03910</name>
</gene>
<accession>A0A089YQC7</accession>
<evidence type="ECO:0000313" key="1">
    <source>
        <dbReference type="EMBL" id="AIS16597.1"/>
    </source>
</evidence>
<organism evidence="1 2">
    <name type="scientific">Pseudomonas rhizosphaerae</name>
    <dbReference type="NCBI Taxonomy" id="216142"/>
    <lineage>
        <taxon>Bacteria</taxon>
        <taxon>Pseudomonadati</taxon>
        <taxon>Pseudomonadota</taxon>
        <taxon>Gammaproteobacteria</taxon>
        <taxon>Pseudomonadales</taxon>
        <taxon>Pseudomonadaceae</taxon>
        <taxon>Pseudomonas</taxon>
    </lineage>
</organism>
<dbReference type="EMBL" id="CP009533">
    <property type="protein sequence ID" value="AIS16597.1"/>
    <property type="molecule type" value="Genomic_DNA"/>
</dbReference>
<dbReference type="AlphaFoldDB" id="A0A089YQC7"/>
<evidence type="ECO:0000313" key="2">
    <source>
        <dbReference type="Proteomes" id="UP000029499"/>
    </source>
</evidence>
<protein>
    <submittedName>
        <fullName evidence="1">Uncharacterized protein</fullName>
    </submittedName>
</protein>
<dbReference type="HOGENOM" id="CLU_1007853_0_0_6"/>
<proteinExistence type="predicted"/>